<dbReference type="EMBL" id="JACWMW010000002">
    <property type="protein sequence ID" value="MBD1385934.1"/>
    <property type="molecule type" value="Genomic_DNA"/>
</dbReference>
<keyword evidence="1" id="KW-0732">Signal</keyword>
<comment type="caution">
    <text evidence="2">The sequence shown here is derived from an EMBL/GenBank/DDBJ whole genome shotgun (WGS) entry which is preliminary data.</text>
</comment>
<evidence type="ECO:0000313" key="2">
    <source>
        <dbReference type="EMBL" id="MBD1385934.1"/>
    </source>
</evidence>
<dbReference type="SUPFAM" id="SSF56925">
    <property type="entry name" value="OMPA-like"/>
    <property type="match status" value="1"/>
</dbReference>
<keyword evidence="3" id="KW-1185">Reference proteome</keyword>
<feature type="signal peptide" evidence="1">
    <location>
        <begin position="1"/>
        <end position="23"/>
    </location>
</feature>
<dbReference type="Proteomes" id="UP000618754">
    <property type="component" value="Unassembled WGS sequence"/>
</dbReference>
<evidence type="ECO:0000256" key="1">
    <source>
        <dbReference type="SAM" id="SignalP"/>
    </source>
</evidence>
<reference evidence="2 3" key="1">
    <citation type="submission" date="2020-09" db="EMBL/GenBank/DDBJ databases">
        <title>Novel species of Mucilaginibacter isolated from a glacier on the Tibetan Plateau.</title>
        <authorList>
            <person name="Liu Q."/>
            <person name="Xin Y.-H."/>
        </authorList>
    </citation>
    <scope>NUCLEOTIDE SEQUENCE [LARGE SCALE GENOMIC DNA]</scope>
    <source>
        <strain evidence="2 3">CGMCC 1.13878</strain>
    </source>
</reference>
<name>A0ABR7X5S3_9SPHI</name>
<protein>
    <submittedName>
        <fullName evidence="2">Outer membrane beta-barrel protein</fullName>
    </submittedName>
</protein>
<accession>A0ABR7X5S3</accession>
<proteinExistence type="predicted"/>
<dbReference type="InterPro" id="IPR011250">
    <property type="entry name" value="OMP/PagP_B-barrel"/>
</dbReference>
<feature type="chain" id="PRO_5046147233" evidence="1">
    <location>
        <begin position="24"/>
        <end position="190"/>
    </location>
</feature>
<evidence type="ECO:0000313" key="3">
    <source>
        <dbReference type="Proteomes" id="UP000618754"/>
    </source>
</evidence>
<organism evidence="2 3">
    <name type="scientific">Mucilaginibacter rigui</name>
    <dbReference type="NCBI Taxonomy" id="534635"/>
    <lineage>
        <taxon>Bacteria</taxon>
        <taxon>Pseudomonadati</taxon>
        <taxon>Bacteroidota</taxon>
        <taxon>Sphingobacteriia</taxon>
        <taxon>Sphingobacteriales</taxon>
        <taxon>Sphingobacteriaceae</taxon>
        <taxon>Mucilaginibacter</taxon>
    </lineage>
</organism>
<dbReference type="RefSeq" id="WP_191175782.1">
    <property type="nucleotide sequence ID" value="NZ_JACWMW010000002.1"/>
</dbReference>
<gene>
    <name evidence="2" type="ORF">IDJ75_11635</name>
</gene>
<sequence>MKTSIKISLILLSLFGITPKANAQTSPTKGLIKLSIGAESGISLGDFKNAYKANVGGSVQADLALGNNFHALLNTGYMQFLGKDNAFGAGLSANDLHYLPVMTGIKYFPNAHFYLQAAAGAAFALNKSDVGFSKTAGFLYVPQAGYEFPLSKNSFIDAGIRYEATTKFISNNSASKINFIGLRVAYGFNL</sequence>
<dbReference type="Gene3D" id="2.40.160.20">
    <property type="match status" value="1"/>
</dbReference>